<reference evidence="7" key="2">
    <citation type="submission" date="2020-09" db="EMBL/GenBank/DDBJ databases">
        <authorList>
            <person name="Sun Q."/>
            <person name="Zhou Y."/>
        </authorList>
    </citation>
    <scope>NUCLEOTIDE SEQUENCE</scope>
    <source>
        <strain evidence="7">CGMCC 4.7306</strain>
    </source>
</reference>
<dbReference type="AlphaFoldDB" id="A0A917VZM6"/>
<dbReference type="Pfam" id="PF08044">
    <property type="entry name" value="DUF1707"/>
    <property type="match status" value="1"/>
</dbReference>
<dbReference type="Pfam" id="PF09685">
    <property type="entry name" value="MamF_MmsF"/>
    <property type="match status" value="1"/>
</dbReference>
<evidence type="ECO:0000259" key="6">
    <source>
        <dbReference type="Pfam" id="PF08044"/>
    </source>
</evidence>
<keyword evidence="2 5" id="KW-0812">Transmembrane</keyword>
<name>A0A917VZM6_9ACTN</name>
<evidence type="ECO:0000313" key="8">
    <source>
        <dbReference type="Proteomes" id="UP000613840"/>
    </source>
</evidence>
<comment type="caution">
    <text evidence="7">The sequence shown here is derived from an EMBL/GenBank/DDBJ whole genome shotgun (WGS) entry which is preliminary data.</text>
</comment>
<proteinExistence type="predicted"/>
<keyword evidence="8" id="KW-1185">Reference proteome</keyword>
<comment type="subcellular location">
    <subcellularLocation>
        <location evidence="1">Membrane</location>
        <topology evidence="1">Multi-pass membrane protein</topology>
    </subcellularLocation>
</comment>
<dbReference type="RefSeq" id="WP_188893428.1">
    <property type="nucleotide sequence ID" value="NZ_BMMZ01000001.1"/>
</dbReference>
<evidence type="ECO:0000256" key="5">
    <source>
        <dbReference type="SAM" id="Phobius"/>
    </source>
</evidence>
<evidence type="ECO:0000256" key="1">
    <source>
        <dbReference type="ARBA" id="ARBA00004141"/>
    </source>
</evidence>
<dbReference type="Proteomes" id="UP000613840">
    <property type="component" value="Unassembled WGS sequence"/>
</dbReference>
<reference evidence="7" key="1">
    <citation type="journal article" date="2014" name="Int. J. Syst. Evol. Microbiol.">
        <title>Complete genome sequence of Corynebacterium casei LMG S-19264T (=DSM 44701T), isolated from a smear-ripened cheese.</title>
        <authorList>
            <consortium name="US DOE Joint Genome Institute (JGI-PGF)"/>
            <person name="Walter F."/>
            <person name="Albersmeier A."/>
            <person name="Kalinowski J."/>
            <person name="Ruckert C."/>
        </authorList>
    </citation>
    <scope>NUCLEOTIDE SEQUENCE</scope>
    <source>
        <strain evidence="7">CGMCC 4.7306</strain>
    </source>
</reference>
<organism evidence="7 8">
    <name type="scientific">Microlunatus endophyticus</name>
    <dbReference type="NCBI Taxonomy" id="1716077"/>
    <lineage>
        <taxon>Bacteria</taxon>
        <taxon>Bacillati</taxon>
        <taxon>Actinomycetota</taxon>
        <taxon>Actinomycetes</taxon>
        <taxon>Propionibacteriales</taxon>
        <taxon>Propionibacteriaceae</taxon>
        <taxon>Microlunatus</taxon>
    </lineage>
</organism>
<evidence type="ECO:0000313" key="7">
    <source>
        <dbReference type="EMBL" id="GGL48681.1"/>
    </source>
</evidence>
<keyword evidence="4 5" id="KW-0472">Membrane</keyword>
<keyword evidence="3 5" id="KW-1133">Transmembrane helix</keyword>
<evidence type="ECO:0000256" key="3">
    <source>
        <dbReference type="ARBA" id="ARBA00022989"/>
    </source>
</evidence>
<gene>
    <name evidence="7" type="ORF">GCM10011575_03300</name>
</gene>
<dbReference type="InterPro" id="IPR019109">
    <property type="entry name" value="MamF_MmsF"/>
</dbReference>
<sequence>MQASYEHPSLRIPVTAEQRDRAADYLKAAYAEGRISEAEFDRRIGLVLGAATRKDLNDAFYGLVEPSAQATGAPYAAPFGNTAGGYGDPGPFRSYGSSLSQAAQNFPALQQGSAGGALAHFSGLFTSVLGPGIGYAASRPGSVARKESAKAFNFQLIALIALVVGGALQGISHSGLVGFLVGLGWVAWAVLTIVGGVKAAHGENWTNPVTKAVKLHVLPEK</sequence>
<evidence type="ECO:0000256" key="4">
    <source>
        <dbReference type="ARBA" id="ARBA00023136"/>
    </source>
</evidence>
<feature type="transmembrane region" description="Helical" evidence="5">
    <location>
        <begin position="177"/>
        <end position="197"/>
    </location>
</feature>
<dbReference type="InterPro" id="IPR012551">
    <property type="entry name" value="DUF1707_SHOCT-like"/>
</dbReference>
<feature type="transmembrane region" description="Helical" evidence="5">
    <location>
        <begin position="152"/>
        <end position="171"/>
    </location>
</feature>
<accession>A0A917VZM6</accession>
<feature type="domain" description="DUF1707" evidence="6">
    <location>
        <begin position="16"/>
        <end position="63"/>
    </location>
</feature>
<dbReference type="EMBL" id="BMMZ01000001">
    <property type="protein sequence ID" value="GGL48681.1"/>
    <property type="molecule type" value="Genomic_DNA"/>
</dbReference>
<protein>
    <recommendedName>
        <fullName evidence="6">DUF1707 domain-containing protein</fullName>
    </recommendedName>
</protein>
<evidence type="ECO:0000256" key="2">
    <source>
        <dbReference type="ARBA" id="ARBA00022692"/>
    </source>
</evidence>